<feature type="compositionally biased region" description="Acidic residues" evidence="1">
    <location>
        <begin position="201"/>
        <end position="242"/>
    </location>
</feature>
<dbReference type="RefSeq" id="WP_007001901.1">
    <property type="nucleotide sequence ID" value="NZ_JH992956.1"/>
</dbReference>
<feature type="region of interest" description="Disordered" evidence="1">
    <location>
        <begin position="183"/>
        <end position="248"/>
    </location>
</feature>
<organism evidence="2 3">
    <name type="scientific">Actinobaculum massiliense ACS-171-V-Col2</name>
    <dbReference type="NCBI Taxonomy" id="883066"/>
    <lineage>
        <taxon>Bacteria</taxon>
        <taxon>Bacillati</taxon>
        <taxon>Actinomycetota</taxon>
        <taxon>Actinomycetes</taxon>
        <taxon>Actinomycetales</taxon>
        <taxon>Actinomycetaceae</taxon>
        <taxon>Actinobaculum</taxon>
    </lineage>
</organism>
<dbReference type="Gene3D" id="1.25.40.10">
    <property type="entry name" value="Tetratricopeptide repeat domain"/>
    <property type="match status" value="1"/>
</dbReference>
<feature type="compositionally biased region" description="Low complexity" evidence="1">
    <location>
        <begin position="191"/>
        <end position="200"/>
    </location>
</feature>
<keyword evidence="3" id="KW-1185">Reference proteome</keyword>
<dbReference type="HOGENOM" id="CLU_026634_0_2_11"/>
<dbReference type="Proteomes" id="UP000009888">
    <property type="component" value="Unassembled WGS sequence"/>
</dbReference>
<dbReference type="STRING" id="202789.GCA_001457435_00405"/>
<accession>K9EBV1</accession>
<sequence>MARHLVYAGMMMDENPELAYDHAKAAYRHAARVDIVREALGIAAYLTGRYSEALRELRTYRRMTDDYSHAPLEADSERGLGKPEKALAFIAEVPLKRLSPSAQIELALVTSGARADAGDFDSALSVVEKIKSENLEPELRARVELVKADRLEALGRTDEAKELRAEWLPVYDREGEVDLFASEEDDDEAFADSADSAASADEAEDDADDLDESDAQDDEQGDLDEAELDEAEATAEADDETDEANRDA</sequence>
<evidence type="ECO:0000313" key="3">
    <source>
        <dbReference type="Proteomes" id="UP000009888"/>
    </source>
</evidence>
<evidence type="ECO:0000256" key="1">
    <source>
        <dbReference type="SAM" id="MobiDB-lite"/>
    </source>
</evidence>
<proteinExistence type="predicted"/>
<dbReference type="InterPro" id="IPR011990">
    <property type="entry name" value="TPR-like_helical_dom_sf"/>
</dbReference>
<dbReference type="EMBL" id="AGWL01000008">
    <property type="protein sequence ID" value="EKU94749.1"/>
    <property type="molecule type" value="Genomic_DNA"/>
</dbReference>
<protein>
    <recommendedName>
        <fullName evidence="4">Tetratricopeptide SHNi-TPR domain-containing protein</fullName>
    </recommendedName>
</protein>
<reference evidence="2 3" key="1">
    <citation type="submission" date="2012-09" db="EMBL/GenBank/DDBJ databases">
        <title>The Genome Sequence of Actinobaculum massiliae ACS-171-V-COL2.</title>
        <authorList>
            <consortium name="The Broad Institute Genome Sequencing Platform"/>
            <person name="Earl A."/>
            <person name="Ward D."/>
            <person name="Feldgarden M."/>
            <person name="Gevers D."/>
            <person name="Saerens B."/>
            <person name="Vaneechoutte M."/>
            <person name="Walker B."/>
            <person name="Young S.K."/>
            <person name="Zeng Q."/>
            <person name="Gargeya S."/>
            <person name="Fitzgerald M."/>
            <person name="Haas B."/>
            <person name="Abouelleil A."/>
            <person name="Alvarado L."/>
            <person name="Arachchi H.M."/>
            <person name="Berlin A."/>
            <person name="Chapman S.B."/>
            <person name="Goldberg J."/>
            <person name="Griggs A."/>
            <person name="Gujja S."/>
            <person name="Hansen M."/>
            <person name="Howarth C."/>
            <person name="Imamovic A."/>
            <person name="Larimer J."/>
            <person name="McCowen C."/>
            <person name="Montmayeur A."/>
            <person name="Murphy C."/>
            <person name="Neiman D."/>
            <person name="Pearson M."/>
            <person name="Priest M."/>
            <person name="Roberts A."/>
            <person name="Saif S."/>
            <person name="Shea T."/>
            <person name="Sisk P."/>
            <person name="Sykes S."/>
            <person name="Wortman J."/>
            <person name="Nusbaum C."/>
            <person name="Birren B."/>
        </authorList>
    </citation>
    <scope>NUCLEOTIDE SEQUENCE [LARGE SCALE GENOMIC DNA]</scope>
    <source>
        <strain evidence="3">ACS-171-V-Col2</strain>
    </source>
</reference>
<evidence type="ECO:0000313" key="2">
    <source>
        <dbReference type="EMBL" id="EKU94749.1"/>
    </source>
</evidence>
<evidence type="ECO:0008006" key="4">
    <source>
        <dbReference type="Google" id="ProtNLM"/>
    </source>
</evidence>
<dbReference type="eggNOG" id="COG0457">
    <property type="taxonomic scope" value="Bacteria"/>
</dbReference>
<comment type="caution">
    <text evidence="2">The sequence shown here is derived from an EMBL/GenBank/DDBJ whole genome shotgun (WGS) entry which is preliminary data.</text>
</comment>
<dbReference type="PATRIC" id="fig|883066.3.peg.1758"/>
<name>K9EBV1_9ACTO</name>
<dbReference type="AlphaFoldDB" id="K9EBV1"/>
<gene>
    <name evidence="2" type="ORF">HMPREF9233_01696</name>
</gene>